<dbReference type="Proteomes" id="UP000501063">
    <property type="component" value="Chromosome"/>
</dbReference>
<name>A0A6G6IW00_PSENT</name>
<evidence type="ECO:0008006" key="4">
    <source>
        <dbReference type="Google" id="ProtNLM"/>
    </source>
</evidence>
<organism evidence="2 3">
    <name type="scientific">Pseudomonas nitroreducens</name>
    <dbReference type="NCBI Taxonomy" id="46680"/>
    <lineage>
        <taxon>Bacteria</taxon>
        <taxon>Pseudomonadati</taxon>
        <taxon>Pseudomonadota</taxon>
        <taxon>Gammaproteobacteria</taxon>
        <taxon>Pseudomonadales</taxon>
        <taxon>Pseudomonadaceae</taxon>
        <taxon>Pseudomonas</taxon>
    </lineage>
</organism>
<dbReference type="AlphaFoldDB" id="A0A6G6IW00"/>
<proteinExistence type="predicted"/>
<protein>
    <recommendedName>
        <fullName evidence="4">DUF3168 domain-containing protein</fullName>
    </recommendedName>
</protein>
<dbReference type="EMBL" id="CP049140">
    <property type="protein sequence ID" value="QIE86990.1"/>
    <property type="molecule type" value="Genomic_DNA"/>
</dbReference>
<gene>
    <name evidence="1" type="ORF">G5B91_01265</name>
    <name evidence="2" type="ORF">G5B91_12225</name>
</gene>
<evidence type="ECO:0000313" key="3">
    <source>
        <dbReference type="Proteomes" id="UP000501063"/>
    </source>
</evidence>
<dbReference type="RefSeq" id="WP_024766793.1">
    <property type="nucleotide sequence ID" value="NZ_CP049140.1"/>
</dbReference>
<accession>A0A6G6IW00</accession>
<evidence type="ECO:0000313" key="2">
    <source>
        <dbReference type="EMBL" id="QIE86990.1"/>
    </source>
</evidence>
<dbReference type="KEGG" id="pnt:G5B91_12225"/>
<dbReference type="EMBL" id="CP049140">
    <property type="protein sequence ID" value="QIE84969.1"/>
    <property type="molecule type" value="Genomic_DNA"/>
</dbReference>
<dbReference type="KEGG" id="pnt:G5B91_01265"/>
<evidence type="ECO:0000313" key="1">
    <source>
        <dbReference type="EMBL" id="QIE84969.1"/>
    </source>
</evidence>
<sequence>MNQVFDVQAGVIGQLQLLLSGVPLFGGSVLEDSVAGVLDSGDDSLPDYMIVLQEGDTVERARQTGTCQEEWTLNIVAMTRKANAAASLRAARLEIKRALKGVKAGLDVQGLIKVDFPASVVRLPDQGRRWGYRIIPITFTYVQTL</sequence>
<reference evidence="2 3" key="1">
    <citation type="submission" date="2020-02" db="EMBL/GenBank/DDBJ databases">
        <title>Integrative conjugative elements (ICEs) and plasmids drive adaptation of Pseudomonas nitroreducens strain HBP1 to wastewater environment.</title>
        <authorList>
            <person name="Sentchilo V."/>
            <person name="Carraro N."/>
            <person name="Bertelli C."/>
            <person name="van der Meer J.R."/>
        </authorList>
    </citation>
    <scope>NUCLEOTIDE SEQUENCE [LARGE SCALE GENOMIC DNA]</scope>
    <source>
        <strain evidence="2 3">HBP1</strain>
    </source>
</reference>